<evidence type="ECO:0000256" key="2">
    <source>
        <dbReference type="SAM" id="MobiDB-lite"/>
    </source>
</evidence>
<feature type="compositionally biased region" description="Acidic residues" evidence="2">
    <location>
        <begin position="217"/>
        <end position="227"/>
    </location>
</feature>
<dbReference type="EMBL" id="CAMXCT020003002">
    <property type="protein sequence ID" value="CAL1155254.1"/>
    <property type="molecule type" value="Genomic_DNA"/>
</dbReference>
<keyword evidence="3" id="KW-0812">Transmembrane</keyword>
<sequence>MERRRDGQRSVAAAEAAGLRANSAEQPADGAESTAGAGGAEGGAGMAAADLQLDVVEKAIIGQELVPVEEEPKRGQKTDEETQKESKSEMFETPGVQRPQGFDQLQSLHESRQREMEWRANMELMVEVVQKGLKKKIVKEDGTVVQQAPKKEEGTAVQQVPKKEDGTVVQQAPKKEEGTAVRQAFSFEDGAEAQQERSSEGWTKVQSGAQEGSSEGDQTDQAEDSQEEELHGPRQQQGRRAPGDPTVQVLLKVVETMQTMQKMMLKSKDEGGEDPEVVRVSAPLPRLPDWCAETAPIDFNDWLTCIEVHMSDLLSHSPELTDHLKQKKWMRLEKRATSLLMAALPEMLREEVVSAKAVSAVGILSRAMLLYQPGGLGDRGAILQALESPVQSSTVSMAIVQLRKWIRWKRRALEMNASIPDSSILMRGLSRLMKKLVTLYPDLNFRLSLVRNALLVDTVPTFESVTKYSEHLLAELEQLGQHAKRNESADVQPKLKKLEESNHYDDKQQRPKGKPQEEFESKKKPCRFFLSEGGCKRGRACPYGTSFGWRKALLDLWQPGENGGEDSMKVLIDEANRMLQSLQQSDPKEKTIAPKLQDDKMAQLQRQLDELKKASLRPFRLSRMACTKATGLLDSGATHPLRARRKGERVGHLPKVQVTLAGDQQVTMHLSPTGVINGEESADPIVPMGILAGSLKCSINWCGDQLTVIHPKLGPLDVKIQDGCPMVTHDLALKLIEEIETKASFALRAFDVNAHTELQWIQRIVNEHPVFANLPNDLKQSLVEIPATDLKSLANRRIRKFWKREGVLVHAFSGEDSGYTLRRAFHEVGGDKRAMLELDVLHGGPQKDLSPEGQAYPALLRLAMDGTCKGWIGGPPCRTRSMLRHLPVQGLQMPRPLRAWEGGEHGLQDLSQAERDQVFLDDVLMFRFLLLYVISEEVRQANKLEEPVSLLLEQPADLAHMPEVVTIWRTPAWKELVRIYGLHMQTFNQSEFAAVATKPTTIGGNLRLQVPMPGRRGAPRDVEGKSKGQICEEARLLSRWPPLMMRAIATSLQLGPMKGKYLLVGAFTWLAPGQTPDDFVEEDPPEVPEGAPELKDHESEEKEIEDADDVWGEIQNERNQRAAEREERRRKADKEKKESSDSKYPQGSEDVEEERKDEKKDEEEEKKVPEVTVTRLCTPLPSKNRYDVLKAEMRRILHAAGAPFNLWPLAARNINERLRLKQIGKNPALPNFMAEEVTIEEQKEEEEKEESILRTRKVIEEEMKFAMEDDSEGSYFTVDAIANLKQLTASTAPEEVLQTRIVGQQEVRKHLQDWIDPIKAELKALFETKKALQPIDSHQVQQLVAEGKAEILPSKMVWTVKPSPTDKLGRRKARLVACGNFQSQDPDQAESLFAGGATGVALRASLSIAPQKNWQGYVADIKTAFLNAPMKLGGSENNSWLVLDQMITEPNMWRILKFEPGPLQGTQAEQLVGILLVYVDDLLLLGDEPTIQATIQAIQAKWETSIPEKIDKFSGVRFLGAELYNDGPKWWMTQRNYIQDLLARNLGGDRESWPTRKIPMLAEPDTREDPPGKDAINVKEAQRIIGELVWISTRTRPDLSFAINRLASLITKDPQLVIELSKNIWYYLAATIDHGLQFENQEDEKIMNIYTDASFNDVSTGCHLVMWGSSLLLWKSGKQSVLTASTAEAELVEILEGALSGDAVRVVLEEALDLRARAVSHTDNTASISIVTGDSGSWRTRHLKKRAHILKTKVIQGDWLLRHLAGADLPADLGTKVLSSEKFAKHKRLMGMYLGDDVKKDQEGQNRKPEGESDVEKREDGFVMNAGRTKQALKAIILFARLAKQKEPRVIKSKSGSHVFPIPVFSDSSSGPPFFIILTMVFSFGLLIGAVVMWFAVYPYFQREELRNQGEKMGQLRLRALQLWRLMLLRALQMGELLARDLRRLALHPRLRARELRLRLLALHLRLLTLHLRLLALLRQQAFCRLLMQVRLRGPIWAPGSGGDKEEPDLECQFCM</sequence>
<dbReference type="PANTHER" id="PTHR11439">
    <property type="entry name" value="GAG-POL-RELATED RETROTRANSPOSON"/>
    <property type="match status" value="1"/>
</dbReference>
<feature type="region of interest" description="Disordered" evidence="2">
    <location>
        <begin position="1"/>
        <end position="44"/>
    </location>
</feature>
<evidence type="ECO:0000256" key="3">
    <source>
        <dbReference type="SAM" id="Phobius"/>
    </source>
</evidence>
<feature type="zinc finger region" description="C3H1-type" evidence="1">
    <location>
        <begin position="520"/>
        <end position="543"/>
    </location>
</feature>
<feature type="region of interest" description="Disordered" evidence="2">
    <location>
        <begin position="1075"/>
        <end position="1169"/>
    </location>
</feature>
<feature type="region of interest" description="Disordered" evidence="2">
    <location>
        <begin position="142"/>
        <end position="246"/>
    </location>
</feature>
<dbReference type="PANTHER" id="PTHR11439:SF463">
    <property type="entry name" value="REVERSE TRANSCRIPTASE TY1_COPIA-TYPE DOMAIN-CONTAINING PROTEIN"/>
    <property type="match status" value="1"/>
</dbReference>
<feature type="compositionally biased region" description="Basic and acidic residues" evidence="2">
    <location>
        <begin position="1115"/>
        <end position="1141"/>
    </location>
</feature>
<comment type="caution">
    <text evidence="5">The sequence shown here is derived from an EMBL/GenBank/DDBJ whole genome shotgun (WGS) entry which is preliminary data.</text>
</comment>
<accession>A0A9P1D117</accession>
<proteinExistence type="predicted"/>
<keyword evidence="1" id="KW-0862">Zinc</keyword>
<feature type="region of interest" description="Disordered" evidence="2">
    <location>
        <begin position="483"/>
        <end position="519"/>
    </location>
</feature>
<dbReference type="EMBL" id="CAMXCT030003002">
    <property type="protein sequence ID" value="CAL4789191.1"/>
    <property type="molecule type" value="Genomic_DNA"/>
</dbReference>
<organism evidence="5">
    <name type="scientific">Cladocopium goreaui</name>
    <dbReference type="NCBI Taxonomy" id="2562237"/>
    <lineage>
        <taxon>Eukaryota</taxon>
        <taxon>Sar</taxon>
        <taxon>Alveolata</taxon>
        <taxon>Dinophyceae</taxon>
        <taxon>Suessiales</taxon>
        <taxon>Symbiodiniaceae</taxon>
        <taxon>Cladocopium</taxon>
    </lineage>
</organism>
<dbReference type="CDD" id="cd09272">
    <property type="entry name" value="RNase_HI_RT_Ty1"/>
    <property type="match status" value="1"/>
</dbReference>
<feature type="compositionally biased region" description="Polar residues" evidence="2">
    <location>
        <begin position="200"/>
        <end position="216"/>
    </location>
</feature>
<evidence type="ECO:0000313" key="5">
    <source>
        <dbReference type="EMBL" id="CAI4001879.1"/>
    </source>
</evidence>
<evidence type="ECO:0000259" key="4">
    <source>
        <dbReference type="PROSITE" id="PS50103"/>
    </source>
</evidence>
<dbReference type="PROSITE" id="PS50103">
    <property type="entry name" value="ZF_C3H1"/>
    <property type="match status" value="1"/>
</dbReference>
<keyword evidence="3" id="KW-0472">Membrane</keyword>
<feature type="domain" description="C3H1-type" evidence="4">
    <location>
        <begin position="520"/>
        <end position="543"/>
    </location>
</feature>
<dbReference type="GO" id="GO:0008270">
    <property type="term" value="F:zinc ion binding"/>
    <property type="evidence" value="ECO:0007669"/>
    <property type="project" value="UniProtKB-KW"/>
</dbReference>
<evidence type="ECO:0000313" key="6">
    <source>
        <dbReference type="EMBL" id="CAL1155254.1"/>
    </source>
</evidence>
<dbReference type="EMBL" id="CAMXCT010003002">
    <property type="protein sequence ID" value="CAI4001879.1"/>
    <property type="molecule type" value="Genomic_DNA"/>
</dbReference>
<keyword evidence="7" id="KW-1185">Reference proteome</keyword>
<evidence type="ECO:0000313" key="7">
    <source>
        <dbReference type="Proteomes" id="UP001152797"/>
    </source>
</evidence>
<keyword evidence="1" id="KW-0479">Metal-binding</keyword>
<dbReference type="Proteomes" id="UP001152797">
    <property type="component" value="Unassembled WGS sequence"/>
</dbReference>
<reference evidence="5" key="1">
    <citation type="submission" date="2022-10" db="EMBL/GenBank/DDBJ databases">
        <authorList>
            <person name="Chen Y."/>
            <person name="Dougan E. K."/>
            <person name="Chan C."/>
            <person name="Rhodes N."/>
            <person name="Thang M."/>
        </authorList>
    </citation>
    <scope>NUCLEOTIDE SEQUENCE</scope>
</reference>
<dbReference type="OrthoDB" id="415601at2759"/>
<dbReference type="InterPro" id="IPR000571">
    <property type="entry name" value="Znf_CCCH"/>
</dbReference>
<evidence type="ECO:0000256" key="1">
    <source>
        <dbReference type="PROSITE-ProRule" id="PRU00723"/>
    </source>
</evidence>
<feature type="region of interest" description="Disordered" evidence="2">
    <location>
        <begin position="1799"/>
        <end position="1821"/>
    </location>
</feature>
<feature type="compositionally biased region" description="Basic and acidic residues" evidence="2">
    <location>
        <begin position="496"/>
        <end position="519"/>
    </location>
</feature>
<name>A0A9P1D117_9DINO</name>
<feature type="compositionally biased region" description="Basic and acidic residues" evidence="2">
    <location>
        <begin position="1153"/>
        <end position="1169"/>
    </location>
</feature>
<feature type="region of interest" description="Disordered" evidence="2">
    <location>
        <begin position="63"/>
        <end position="103"/>
    </location>
</feature>
<gene>
    <name evidence="5" type="ORF">C1SCF055_LOCUS27879</name>
</gene>
<feature type="compositionally biased region" description="Basic and acidic residues" evidence="2">
    <location>
        <begin position="70"/>
        <end position="90"/>
    </location>
</feature>
<dbReference type="SUPFAM" id="SSF56672">
    <property type="entry name" value="DNA/RNA polymerases"/>
    <property type="match status" value="1"/>
</dbReference>
<protein>
    <recommendedName>
        <fullName evidence="4">C3H1-type domain-containing protein</fullName>
    </recommendedName>
</protein>
<keyword evidence="3" id="KW-1133">Transmembrane helix</keyword>
<keyword evidence="1" id="KW-0863">Zinc-finger</keyword>
<feature type="transmembrane region" description="Helical" evidence="3">
    <location>
        <begin position="1874"/>
        <end position="1901"/>
    </location>
</feature>
<reference evidence="6" key="2">
    <citation type="submission" date="2024-04" db="EMBL/GenBank/DDBJ databases">
        <authorList>
            <person name="Chen Y."/>
            <person name="Shah S."/>
            <person name="Dougan E. K."/>
            <person name="Thang M."/>
            <person name="Chan C."/>
        </authorList>
    </citation>
    <scope>NUCLEOTIDE SEQUENCE [LARGE SCALE GENOMIC DNA]</scope>
</reference>
<dbReference type="InterPro" id="IPR043502">
    <property type="entry name" value="DNA/RNA_pol_sf"/>
</dbReference>
<feature type="compositionally biased region" description="Acidic residues" evidence="2">
    <location>
        <begin position="1101"/>
        <end position="1111"/>
    </location>
</feature>